<sequence length="173" mass="18469">MPAQNKLDMLEKISASLENSKGVFVIDYRGLSVKETQELRRALRAAHSEMKVYKNNIVKIALKNAGMPEIDDMLAGTCAYVFFENDPVDAAKVIKEEAKKLKKLEFLGGIADGQALSADGAKAYADLPSREELIAKFVFVAASPLSGIAQVTAGPARALATALSAVADQKNAA</sequence>
<dbReference type="GeneID" id="84904299"/>
<dbReference type="Pfam" id="PF00466">
    <property type="entry name" value="Ribosomal_L10"/>
    <property type="match status" value="1"/>
</dbReference>
<keyword evidence="5" id="KW-0699">rRNA-binding</keyword>
<evidence type="ECO:0000256" key="3">
    <source>
        <dbReference type="ARBA" id="ARBA00023274"/>
    </source>
</evidence>
<proteinExistence type="inferred from homology"/>
<dbReference type="InterPro" id="IPR047865">
    <property type="entry name" value="Ribosomal_uL10_bac_type"/>
</dbReference>
<reference evidence="6 7" key="1">
    <citation type="journal article" date="2015" name="Genome Announc.">
        <title>Expanding the biotechnology potential of lactobacilli through comparative genomics of 213 strains and associated genera.</title>
        <authorList>
            <person name="Sun Z."/>
            <person name="Harris H.M."/>
            <person name="McCann A."/>
            <person name="Guo C."/>
            <person name="Argimon S."/>
            <person name="Zhang W."/>
            <person name="Yang X."/>
            <person name="Jeffery I.B."/>
            <person name="Cooney J.C."/>
            <person name="Kagawa T.F."/>
            <person name="Liu W."/>
            <person name="Song Y."/>
            <person name="Salvetti E."/>
            <person name="Wrobel A."/>
            <person name="Rasinkangas P."/>
            <person name="Parkhill J."/>
            <person name="Rea M.C."/>
            <person name="O'Sullivan O."/>
            <person name="Ritari J."/>
            <person name="Douillard F.P."/>
            <person name="Paul Ross R."/>
            <person name="Yang R."/>
            <person name="Briner A.E."/>
            <person name="Felis G.E."/>
            <person name="de Vos W.M."/>
            <person name="Barrangou R."/>
            <person name="Klaenhammer T.R."/>
            <person name="Caufield P.W."/>
            <person name="Cui Y."/>
            <person name="Zhang H."/>
            <person name="O'Toole P.W."/>
        </authorList>
    </citation>
    <scope>NUCLEOTIDE SEQUENCE [LARGE SCALE GENOMIC DNA]</scope>
    <source>
        <strain evidence="6 7">DSM 7090</strain>
    </source>
</reference>
<organism evidence="6 7">
    <name type="scientific">Lancefieldella rimae</name>
    <dbReference type="NCBI Taxonomy" id="1383"/>
    <lineage>
        <taxon>Bacteria</taxon>
        <taxon>Bacillati</taxon>
        <taxon>Actinomycetota</taxon>
        <taxon>Coriobacteriia</taxon>
        <taxon>Coriobacteriales</taxon>
        <taxon>Atopobiaceae</taxon>
        <taxon>Lancefieldella</taxon>
    </lineage>
</organism>
<dbReference type="InterPro" id="IPR001790">
    <property type="entry name" value="Ribosomal_uL10"/>
</dbReference>
<dbReference type="GO" id="GO:0005840">
    <property type="term" value="C:ribosome"/>
    <property type="evidence" value="ECO:0007669"/>
    <property type="project" value="UniProtKB-KW"/>
</dbReference>
<evidence type="ECO:0000313" key="7">
    <source>
        <dbReference type="Proteomes" id="UP000051927"/>
    </source>
</evidence>
<dbReference type="RefSeq" id="WP_003148360.1">
    <property type="nucleotide sequence ID" value="NZ_CAUOKZ010000018.1"/>
</dbReference>
<keyword evidence="7" id="KW-1185">Reference proteome</keyword>
<comment type="function">
    <text evidence="5">Forms part of the ribosomal stalk, playing a central role in the interaction of the ribosome with GTP-bound translation factors.</text>
</comment>
<protein>
    <recommendedName>
        <fullName evidence="4 5">Large ribosomal subunit protein uL10</fullName>
    </recommendedName>
</protein>
<dbReference type="InterPro" id="IPR043141">
    <property type="entry name" value="Ribosomal_uL10-like_sf"/>
</dbReference>
<evidence type="ECO:0000256" key="1">
    <source>
        <dbReference type="ARBA" id="ARBA00008889"/>
    </source>
</evidence>
<comment type="subunit">
    <text evidence="5">Part of the ribosomal stalk of the 50S ribosomal subunit. The N-terminus interacts with L11 and the large rRNA to form the base of the stalk. The C-terminus forms an elongated spine to which L12 dimers bind in a sequential fashion forming a multimeric L10(L12)X complex.</text>
</comment>
<evidence type="ECO:0000256" key="2">
    <source>
        <dbReference type="ARBA" id="ARBA00022980"/>
    </source>
</evidence>
<evidence type="ECO:0000313" key="6">
    <source>
        <dbReference type="EMBL" id="KRO02874.1"/>
    </source>
</evidence>
<dbReference type="Gene3D" id="6.10.250.290">
    <property type="match status" value="1"/>
</dbReference>
<dbReference type="Gene3D" id="3.30.70.1730">
    <property type="match status" value="1"/>
</dbReference>
<accession>A0ABR5Q126</accession>
<evidence type="ECO:0000256" key="5">
    <source>
        <dbReference type="HAMAP-Rule" id="MF_00362"/>
    </source>
</evidence>
<dbReference type="InterPro" id="IPR022973">
    <property type="entry name" value="Ribosomal_uL10_bac"/>
</dbReference>
<keyword evidence="3 5" id="KW-0687">Ribonucleoprotein</keyword>
<dbReference type="HAMAP" id="MF_00362">
    <property type="entry name" value="Ribosomal_uL10"/>
    <property type="match status" value="1"/>
</dbReference>
<keyword evidence="2 5" id="KW-0689">Ribosomal protein</keyword>
<comment type="caution">
    <text evidence="6">The sequence shown here is derived from an EMBL/GenBank/DDBJ whole genome shotgun (WGS) entry which is preliminary data.</text>
</comment>
<dbReference type="PANTHER" id="PTHR11560">
    <property type="entry name" value="39S RIBOSOMAL PROTEIN L10, MITOCHONDRIAL"/>
    <property type="match status" value="1"/>
</dbReference>
<dbReference type="SUPFAM" id="SSF160369">
    <property type="entry name" value="Ribosomal protein L10-like"/>
    <property type="match status" value="1"/>
</dbReference>
<dbReference type="CDD" id="cd05797">
    <property type="entry name" value="Ribosomal_L10"/>
    <property type="match status" value="1"/>
</dbReference>
<dbReference type="EMBL" id="JQCP01000001">
    <property type="protein sequence ID" value="KRO02874.1"/>
    <property type="molecule type" value="Genomic_DNA"/>
</dbReference>
<dbReference type="Proteomes" id="UP000051927">
    <property type="component" value="Unassembled WGS sequence"/>
</dbReference>
<keyword evidence="5" id="KW-0694">RNA-binding</keyword>
<gene>
    <name evidence="5" type="primary">rplJ</name>
    <name evidence="6" type="ORF">IV60_GL000042</name>
</gene>
<name>A0ABR5Q126_9ACTN</name>
<comment type="similarity">
    <text evidence="1 5">Belongs to the universal ribosomal protein uL10 family.</text>
</comment>
<dbReference type="NCBIfam" id="NF000955">
    <property type="entry name" value="PRK00099.1-1"/>
    <property type="match status" value="1"/>
</dbReference>
<evidence type="ECO:0000256" key="4">
    <source>
        <dbReference type="ARBA" id="ARBA00035202"/>
    </source>
</evidence>